<sequence>MVWMACFHFSFDLNQFHVIARQNFYGDPFWTTQRLCIVSMFLLGAGAGQAVAIDAGQTWARFWRRWGQVAGCALLVSIGSLQMFPHSWISFGVLHGMAVMLILLRLLGTALPPARLARAPLALAGVAALAIVAWLLPHAVSDPFFDSRLTNWVGLITHLPQTEDYVPVLPWFGMMLAGYLAASLLLVHARAVFTGGVPSFVRPLSVLGRWSLSFYMLHQPILIGSLELFRLVFK</sequence>
<keyword evidence="1" id="KW-1133">Transmembrane helix</keyword>
<dbReference type="AlphaFoldDB" id="A0A9X1YHC0"/>
<evidence type="ECO:0000313" key="3">
    <source>
        <dbReference type="EMBL" id="MCK9685916.1"/>
    </source>
</evidence>
<name>A0A9X1YHC0_9BURK</name>
<gene>
    <name evidence="3" type="ORF">LPC04_09370</name>
</gene>
<dbReference type="Pfam" id="PF07786">
    <property type="entry name" value="HGSNAT_cat"/>
    <property type="match status" value="1"/>
</dbReference>
<dbReference type="Proteomes" id="UP001139353">
    <property type="component" value="Unassembled WGS sequence"/>
</dbReference>
<reference evidence="3" key="1">
    <citation type="submission" date="2021-11" db="EMBL/GenBank/DDBJ databases">
        <title>BS-T2-15 a new species belonging to the Comamonadaceae family isolated from the soil of a French oak forest.</title>
        <authorList>
            <person name="Mieszkin S."/>
            <person name="Alain K."/>
        </authorList>
    </citation>
    <scope>NUCLEOTIDE SEQUENCE</scope>
    <source>
        <strain evidence="3">BS-T2-15</strain>
    </source>
</reference>
<evidence type="ECO:0000259" key="2">
    <source>
        <dbReference type="Pfam" id="PF07786"/>
    </source>
</evidence>
<evidence type="ECO:0000313" key="4">
    <source>
        <dbReference type="Proteomes" id="UP001139353"/>
    </source>
</evidence>
<keyword evidence="1" id="KW-0812">Transmembrane</keyword>
<feature type="transmembrane region" description="Helical" evidence="1">
    <location>
        <begin position="88"/>
        <end position="107"/>
    </location>
</feature>
<evidence type="ECO:0000256" key="1">
    <source>
        <dbReference type="SAM" id="Phobius"/>
    </source>
</evidence>
<keyword evidence="4" id="KW-1185">Reference proteome</keyword>
<feature type="transmembrane region" description="Helical" evidence="1">
    <location>
        <begin position="32"/>
        <end position="53"/>
    </location>
</feature>
<accession>A0A9X1YHC0</accession>
<dbReference type="InterPro" id="IPR012429">
    <property type="entry name" value="HGSNAT_cat"/>
</dbReference>
<dbReference type="EMBL" id="JAJLJH010000002">
    <property type="protein sequence ID" value="MCK9685916.1"/>
    <property type="molecule type" value="Genomic_DNA"/>
</dbReference>
<feature type="domain" description="Heparan-alpha-glucosaminide N-acetyltransferase catalytic" evidence="2">
    <location>
        <begin position="1"/>
        <end position="220"/>
    </location>
</feature>
<feature type="transmembrane region" description="Helical" evidence="1">
    <location>
        <begin position="168"/>
        <end position="193"/>
    </location>
</feature>
<organism evidence="3 4">
    <name type="scientific">Scleromatobacter humisilvae</name>
    <dbReference type="NCBI Taxonomy" id="2897159"/>
    <lineage>
        <taxon>Bacteria</taxon>
        <taxon>Pseudomonadati</taxon>
        <taxon>Pseudomonadota</taxon>
        <taxon>Betaproteobacteria</taxon>
        <taxon>Burkholderiales</taxon>
        <taxon>Sphaerotilaceae</taxon>
        <taxon>Scleromatobacter</taxon>
    </lineage>
</organism>
<feature type="transmembrane region" description="Helical" evidence="1">
    <location>
        <begin position="119"/>
        <end position="140"/>
    </location>
</feature>
<feature type="transmembrane region" description="Helical" evidence="1">
    <location>
        <begin position="65"/>
        <end position="82"/>
    </location>
</feature>
<proteinExistence type="predicted"/>
<protein>
    <submittedName>
        <fullName evidence="3">DUF1624 domain-containing protein</fullName>
    </submittedName>
</protein>
<keyword evidence="1" id="KW-0472">Membrane</keyword>
<comment type="caution">
    <text evidence="3">The sequence shown here is derived from an EMBL/GenBank/DDBJ whole genome shotgun (WGS) entry which is preliminary data.</text>
</comment>